<name>A0A8J6XCY7_9CYAN</name>
<reference evidence="1" key="1">
    <citation type="submission" date="2020-09" db="EMBL/GenBank/DDBJ databases">
        <title>Iningainema tapete sp. nov. (Scytonemataceae, Cyanobacteria) from greenhouses in central Florida (USA) produces two types of nodularin with biosynthetic potential for microcystin-LR and anabaenopeptins.</title>
        <authorList>
            <person name="Berthold D.E."/>
            <person name="Lefler F.W."/>
            <person name="Huang I.-S."/>
            <person name="Abdulla H."/>
            <person name="Zimba P.V."/>
            <person name="Laughinghouse H.D. IV."/>
        </authorList>
    </citation>
    <scope>NUCLEOTIDE SEQUENCE</scope>
    <source>
        <strain evidence="1">BLCCT55</strain>
    </source>
</reference>
<comment type="caution">
    <text evidence="1">The sequence shown here is derived from an EMBL/GenBank/DDBJ whole genome shotgun (WGS) entry which is preliminary data.</text>
</comment>
<dbReference type="Gene3D" id="3.40.190.10">
    <property type="entry name" value="Periplasmic binding protein-like II"/>
    <property type="match status" value="2"/>
</dbReference>
<sequence>MILPRFLLKLFLVLLAVFFLSGCDAKEIQEREKLTIGVVSYGEETISLQKYERFKDYIAARTQSIVELEPAYNELQAIEQIQRQRWDIVFAPPGLAAIAIADSLYVPLYAMESISSRQRSLIIVRDEQPIKKMNDLANKKVALGEMGSAAGYYVPLYDLYGLTLAQIRFAPTPKAVLQLVSEGSVDAGALSELDFERYYREFNTTKFRILQTSRWIPAGLVLLGPNIERNRQQQIQIAMNEAPGDIIADAGYVPTASIPKYEQFVKLVQKVKPLEKRVRQTPVVLLPVNK</sequence>
<evidence type="ECO:0000313" key="1">
    <source>
        <dbReference type="EMBL" id="MBD2772794.1"/>
    </source>
</evidence>
<dbReference type="EMBL" id="JACXAE010000046">
    <property type="protein sequence ID" value="MBD2772794.1"/>
    <property type="molecule type" value="Genomic_DNA"/>
</dbReference>
<accession>A0A8J6XCY7</accession>
<protein>
    <submittedName>
        <fullName evidence="1">Phosphate/phosphite/phosphonate ABC transporter substrate-binding protein</fullName>
    </submittedName>
</protein>
<evidence type="ECO:0000313" key="2">
    <source>
        <dbReference type="Proteomes" id="UP000629098"/>
    </source>
</evidence>
<dbReference type="PROSITE" id="PS51257">
    <property type="entry name" value="PROKAR_LIPOPROTEIN"/>
    <property type="match status" value="1"/>
</dbReference>
<keyword evidence="2" id="KW-1185">Reference proteome</keyword>
<dbReference type="RefSeq" id="WP_190827823.1">
    <property type="nucleotide sequence ID" value="NZ_CAWPPI010000046.1"/>
</dbReference>
<organism evidence="1 2">
    <name type="scientific">Iningainema tapete BLCC-T55</name>
    <dbReference type="NCBI Taxonomy" id="2748662"/>
    <lineage>
        <taxon>Bacteria</taxon>
        <taxon>Bacillati</taxon>
        <taxon>Cyanobacteriota</taxon>
        <taxon>Cyanophyceae</taxon>
        <taxon>Nostocales</taxon>
        <taxon>Scytonemataceae</taxon>
        <taxon>Iningainema tapete</taxon>
    </lineage>
</organism>
<dbReference type="PANTHER" id="PTHR35841">
    <property type="entry name" value="PHOSPHONATES-BINDING PERIPLASMIC PROTEIN"/>
    <property type="match status" value="1"/>
</dbReference>
<dbReference type="PANTHER" id="PTHR35841:SF1">
    <property type="entry name" value="PHOSPHONATES-BINDING PERIPLASMIC PROTEIN"/>
    <property type="match status" value="1"/>
</dbReference>
<dbReference type="SUPFAM" id="SSF53850">
    <property type="entry name" value="Periplasmic binding protein-like II"/>
    <property type="match status" value="1"/>
</dbReference>
<dbReference type="Pfam" id="PF12974">
    <property type="entry name" value="Phosphonate-bd"/>
    <property type="match status" value="1"/>
</dbReference>
<dbReference type="AlphaFoldDB" id="A0A8J6XCY7"/>
<proteinExistence type="predicted"/>
<dbReference type="Proteomes" id="UP000629098">
    <property type="component" value="Unassembled WGS sequence"/>
</dbReference>
<gene>
    <name evidence="1" type="ORF">ICL16_12110</name>
</gene>